<dbReference type="InterPro" id="IPR013087">
    <property type="entry name" value="Znf_C2H2_type"/>
</dbReference>
<dbReference type="SUPFAM" id="SSF57667">
    <property type="entry name" value="beta-beta-alpha zinc fingers"/>
    <property type="match status" value="1"/>
</dbReference>
<evidence type="ECO:0000256" key="2">
    <source>
        <dbReference type="ARBA" id="ARBA00022723"/>
    </source>
</evidence>
<comment type="caution">
    <text evidence="10">The sequence shown here is derived from an EMBL/GenBank/DDBJ whole genome shotgun (WGS) entry which is preliminary data.</text>
</comment>
<keyword evidence="7" id="KW-0539">Nucleus</keyword>
<evidence type="ECO:0000256" key="4">
    <source>
        <dbReference type="ARBA" id="ARBA00022833"/>
    </source>
</evidence>
<dbReference type="InterPro" id="IPR051061">
    <property type="entry name" value="Zinc_finger_trans_reg"/>
</dbReference>
<accession>A0ABP1RHE9</accession>
<evidence type="ECO:0000256" key="5">
    <source>
        <dbReference type="ARBA" id="ARBA00023015"/>
    </source>
</evidence>
<dbReference type="PANTHER" id="PTHR46179:SF13">
    <property type="entry name" value="C2H2-TYPE DOMAIN-CONTAINING PROTEIN"/>
    <property type="match status" value="1"/>
</dbReference>
<comment type="subcellular location">
    <subcellularLocation>
        <location evidence="1">Nucleus</location>
    </subcellularLocation>
</comment>
<dbReference type="PROSITE" id="PS00028">
    <property type="entry name" value="ZINC_FINGER_C2H2_1"/>
    <property type="match status" value="3"/>
</dbReference>
<gene>
    <name evidence="10" type="ORF">ODALV1_LOCUS22210</name>
</gene>
<keyword evidence="6" id="KW-0804">Transcription</keyword>
<feature type="domain" description="C2H2-type" evidence="9">
    <location>
        <begin position="54"/>
        <end position="81"/>
    </location>
</feature>
<dbReference type="Gene3D" id="3.30.160.60">
    <property type="entry name" value="Classic Zinc Finger"/>
    <property type="match status" value="2"/>
</dbReference>
<evidence type="ECO:0000259" key="9">
    <source>
        <dbReference type="PROSITE" id="PS50157"/>
    </source>
</evidence>
<evidence type="ECO:0000256" key="6">
    <source>
        <dbReference type="ARBA" id="ARBA00023163"/>
    </source>
</evidence>
<reference evidence="10 11" key="1">
    <citation type="submission" date="2024-08" db="EMBL/GenBank/DDBJ databases">
        <authorList>
            <person name="Cucini C."/>
            <person name="Frati F."/>
        </authorList>
    </citation>
    <scope>NUCLEOTIDE SEQUENCE [LARGE SCALE GENOMIC DNA]</scope>
</reference>
<keyword evidence="5" id="KW-0805">Transcription regulation</keyword>
<evidence type="ECO:0000313" key="11">
    <source>
        <dbReference type="Proteomes" id="UP001642540"/>
    </source>
</evidence>
<feature type="domain" description="C2H2-type" evidence="9">
    <location>
        <begin position="82"/>
        <end position="110"/>
    </location>
</feature>
<dbReference type="SMART" id="SM00355">
    <property type="entry name" value="ZnF_C2H2"/>
    <property type="match status" value="4"/>
</dbReference>
<dbReference type="Proteomes" id="UP001642540">
    <property type="component" value="Unassembled WGS sequence"/>
</dbReference>
<evidence type="ECO:0000256" key="3">
    <source>
        <dbReference type="ARBA" id="ARBA00022771"/>
    </source>
</evidence>
<dbReference type="Pfam" id="PF13912">
    <property type="entry name" value="zf-C2H2_6"/>
    <property type="match status" value="1"/>
</dbReference>
<dbReference type="Pfam" id="PF00096">
    <property type="entry name" value="zf-C2H2"/>
    <property type="match status" value="1"/>
</dbReference>
<organism evidence="10 11">
    <name type="scientific">Orchesella dallaii</name>
    <dbReference type="NCBI Taxonomy" id="48710"/>
    <lineage>
        <taxon>Eukaryota</taxon>
        <taxon>Metazoa</taxon>
        <taxon>Ecdysozoa</taxon>
        <taxon>Arthropoda</taxon>
        <taxon>Hexapoda</taxon>
        <taxon>Collembola</taxon>
        <taxon>Entomobryomorpha</taxon>
        <taxon>Entomobryoidea</taxon>
        <taxon>Orchesellidae</taxon>
        <taxon>Orchesellinae</taxon>
        <taxon>Orchesella</taxon>
    </lineage>
</organism>
<evidence type="ECO:0000256" key="7">
    <source>
        <dbReference type="ARBA" id="ARBA00023242"/>
    </source>
</evidence>
<dbReference type="InterPro" id="IPR036236">
    <property type="entry name" value="Znf_C2H2_sf"/>
</dbReference>
<keyword evidence="11" id="KW-1185">Reference proteome</keyword>
<keyword evidence="4" id="KW-0862">Zinc</keyword>
<feature type="domain" description="C2H2-type" evidence="9">
    <location>
        <begin position="114"/>
        <end position="139"/>
    </location>
</feature>
<evidence type="ECO:0000256" key="8">
    <source>
        <dbReference type="PROSITE-ProRule" id="PRU00042"/>
    </source>
</evidence>
<dbReference type="EMBL" id="CAXLJM020000075">
    <property type="protein sequence ID" value="CAL8128385.1"/>
    <property type="molecule type" value="Genomic_DNA"/>
</dbReference>
<dbReference type="PANTHER" id="PTHR46179">
    <property type="entry name" value="ZINC FINGER PROTEIN"/>
    <property type="match status" value="1"/>
</dbReference>
<dbReference type="PROSITE" id="PS50157">
    <property type="entry name" value="ZINC_FINGER_C2H2_2"/>
    <property type="match status" value="3"/>
</dbReference>
<evidence type="ECO:0000313" key="10">
    <source>
        <dbReference type="EMBL" id="CAL8128385.1"/>
    </source>
</evidence>
<protein>
    <recommendedName>
        <fullName evidence="9">C2H2-type domain-containing protein</fullName>
    </recommendedName>
</protein>
<keyword evidence="3 8" id="KW-0863">Zinc-finger</keyword>
<name>A0ABP1RHE9_9HEXA</name>
<proteinExistence type="predicted"/>
<keyword evidence="2" id="KW-0479">Metal-binding</keyword>
<sequence>MLARWKRFRTPAPGEGLVLKSICMFPSCIAKFGTPAELQLHVQKNHASVEDSKFMCILCGKVFVNQARLTRHNLVHSKEKRYECHVCKKRFPYNASLKEHLQAVHDLGKEQQYFKCEQPNCESKFKVRKYVQRHMKDVHGLNMNVVNLKVTEKQ</sequence>
<evidence type="ECO:0000256" key="1">
    <source>
        <dbReference type="ARBA" id="ARBA00004123"/>
    </source>
</evidence>